<gene>
    <name evidence="1" type="ORF">OBRU01_04762</name>
</gene>
<proteinExistence type="predicted"/>
<evidence type="ECO:0000313" key="2">
    <source>
        <dbReference type="Proteomes" id="UP000037510"/>
    </source>
</evidence>
<keyword evidence="2" id="KW-1185">Reference proteome</keyword>
<organism evidence="1 2">
    <name type="scientific">Operophtera brumata</name>
    <name type="common">Winter moth</name>
    <name type="synonym">Phalaena brumata</name>
    <dbReference type="NCBI Taxonomy" id="104452"/>
    <lineage>
        <taxon>Eukaryota</taxon>
        <taxon>Metazoa</taxon>
        <taxon>Ecdysozoa</taxon>
        <taxon>Arthropoda</taxon>
        <taxon>Hexapoda</taxon>
        <taxon>Insecta</taxon>
        <taxon>Pterygota</taxon>
        <taxon>Neoptera</taxon>
        <taxon>Endopterygota</taxon>
        <taxon>Lepidoptera</taxon>
        <taxon>Glossata</taxon>
        <taxon>Ditrysia</taxon>
        <taxon>Geometroidea</taxon>
        <taxon>Geometridae</taxon>
        <taxon>Larentiinae</taxon>
        <taxon>Operophtera</taxon>
    </lineage>
</organism>
<sequence>MRRYTYSIKSGIYYCSKIGEGCKARVKLANDEYQLIPTGKDYQLIPSGKGKNIIMYNGFTYSECHGIYYCSSKRKCKCSARLKLTKIGEMITINDKHSHDPPSYLLTAEGKYIKV</sequence>
<dbReference type="Gene3D" id="2.20.25.240">
    <property type="match status" value="1"/>
</dbReference>
<dbReference type="EMBL" id="JTDY01000469">
    <property type="protein sequence ID" value="KOB77034.1"/>
    <property type="molecule type" value="Genomic_DNA"/>
</dbReference>
<protein>
    <submittedName>
        <fullName evidence="1">Modifier of mdg4</fullName>
    </submittedName>
</protein>
<evidence type="ECO:0000313" key="1">
    <source>
        <dbReference type="EMBL" id="KOB77034.1"/>
    </source>
</evidence>
<name>A0A0L7LNU5_OPEBR</name>
<accession>A0A0L7LNU5</accession>
<dbReference type="AlphaFoldDB" id="A0A0L7LNU5"/>
<comment type="caution">
    <text evidence="1">The sequence shown here is derived from an EMBL/GenBank/DDBJ whole genome shotgun (WGS) entry which is preliminary data.</text>
</comment>
<dbReference type="Proteomes" id="UP000037510">
    <property type="component" value="Unassembled WGS sequence"/>
</dbReference>
<reference evidence="1 2" key="1">
    <citation type="journal article" date="2015" name="Genome Biol. Evol.">
        <title>The genome of winter moth (Operophtera brumata) provides a genomic perspective on sexual dimorphism and phenology.</title>
        <authorList>
            <person name="Derks M.F."/>
            <person name="Smit S."/>
            <person name="Salis L."/>
            <person name="Schijlen E."/>
            <person name="Bossers A."/>
            <person name="Mateman C."/>
            <person name="Pijl A.S."/>
            <person name="de Ridder D."/>
            <person name="Groenen M.A."/>
            <person name="Visser M.E."/>
            <person name="Megens H.J."/>
        </authorList>
    </citation>
    <scope>NUCLEOTIDE SEQUENCE [LARGE SCALE GENOMIC DNA]</scope>
    <source>
        <strain evidence="1">WM2013NL</strain>
        <tissue evidence="1">Head and thorax</tissue>
    </source>
</reference>